<dbReference type="EMBL" id="WHUV01000005">
    <property type="protein sequence ID" value="MQA56824.1"/>
    <property type="molecule type" value="Genomic_DNA"/>
</dbReference>
<dbReference type="AlphaFoldDB" id="A0A7X1PQY1"/>
<comment type="caution">
    <text evidence="2">The sequence shown here is derived from an EMBL/GenBank/DDBJ whole genome shotgun (WGS) entry which is preliminary data.</text>
</comment>
<organism evidence="2 3">
    <name type="scientific">Pseudomonas piscis</name>
    <dbReference type="NCBI Taxonomy" id="2614538"/>
    <lineage>
        <taxon>Bacteria</taxon>
        <taxon>Pseudomonadati</taxon>
        <taxon>Pseudomonadota</taxon>
        <taxon>Gammaproteobacteria</taxon>
        <taxon>Pseudomonadales</taxon>
        <taxon>Pseudomonadaceae</taxon>
        <taxon>Pseudomonas</taxon>
    </lineage>
</organism>
<name>A0A7X1PQY1_9PSED</name>
<proteinExistence type="predicted"/>
<feature type="signal peptide" evidence="1">
    <location>
        <begin position="1"/>
        <end position="46"/>
    </location>
</feature>
<evidence type="ECO:0000313" key="3">
    <source>
        <dbReference type="Proteomes" id="UP000486534"/>
    </source>
</evidence>
<dbReference type="Proteomes" id="UP000486534">
    <property type="component" value="Unassembled WGS sequence"/>
</dbReference>
<keyword evidence="1" id="KW-0732">Signal</keyword>
<evidence type="ECO:0000256" key="1">
    <source>
        <dbReference type="SAM" id="SignalP"/>
    </source>
</evidence>
<accession>A0A7X1PQY1</accession>
<protein>
    <submittedName>
        <fullName evidence="2">Uncharacterized protein</fullName>
    </submittedName>
</protein>
<sequence>MSQSWASATRTCVDRWRCRPDPRQLLRGLASALLLGLALSSPGASADPTTTYRGTLGDTPVELALTYDSQYGGGMSGYWFSEADRLPIPLELTPFRQGEELLINIMDNPTLPAAAVSLQSFSEGADSLQGSFIDLRTGGQQPLQLQRVMRFAGSRREAFDGELLQPAQDKDFYFRVHALRHAGEDTGRVDNIRMLSRATGQVVQEVAGQWCLAAIGTRTLGFADFDGDGTVDFQVQGYGVSGQGGGASCAPAQYYLYHPATKAYLRHPLLEQFAVDGTLRFAPGGQMEFSKQDFIDYDKRIRRWDYYRVISPDRLEYRSSGEERF</sequence>
<gene>
    <name evidence="2" type="ORF">GDH07_26230</name>
</gene>
<evidence type="ECO:0000313" key="2">
    <source>
        <dbReference type="EMBL" id="MQA56824.1"/>
    </source>
</evidence>
<feature type="chain" id="PRO_5030574867" evidence="1">
    <location>
        <begin position="47"/>
        <end position="325"/>
    </location>
</feature>
<reference evidence="2 3" key="1">
    <citation type="submission" date="2019-10" db="EMBL/GenBank/DDBJ databases">
        <title>Pseudomonas dajingensis sp. nov., isolated from the profound head ulcers of farmed Murray cod (Maccullochella peelii peelii).</title>
        <authorList>
            <person name="Liu Y."/>
        </authorList>
    </citation>
    <scope>NUCLEOTIDE SEQUENCE [LARGE SCALE GENOMIC DNA]</scope>
    <source>
        <strain evidence="2 3">MC042</strain>
    </source>
</reference>